<dbReference type="Gene3D" id="1.10.575.10">
    <property type="entry name" value="P1 Nuclease"/>
    <property type="match status" value="1"/>
</dbReference>
<reference evidence="8" key="1">
    <citation type="journal article" date="2019" name="Int. J. Syst. Evol. Microbiol.">
        <title>The Global Catalogue of Microorganisms (GCM) 10K type strain sequencing project: providing services to taxonomists for standard genome sequencing and annotation.</title>
        <authorList>
            <consortium name="The Broad Institute Genomics Platform"/>
            <consortium name="The Broad Institute Genome Sequencing Center for Infectious Disease"/>
            <person name="Wu L."/>
            <person name="Ma J."/>
        </authorList>
    </citation>
    <scope>NUCLEOTIDE SEQUENCE [LARGE SCALE GENOMIC DNA]</scope>
    <source>
        <strain evidence="8">CCUG 60742</strain>
    </source>
</reference>
<evidence type="ECO:0000256" key="4">
    <source>
        <dbReference type="ARBA" id="ARBA00022801"/>
    </source>
</evidence>
<organism evidence="7 8">
    <name type="scientific">Mucilaginibacter lutimaris</name>
    <dbReference type="NCBI Taxonomy" id="931629"/>
    <lineage>
        <taxon>Bacteria</taxon>
        <taxon>Pseudomonadati</taxon>
        <taxon>Bacteroidota</taxon>
        <taxon>Sphingobacteriia</taxon>
        <taxon>Sphingobacteriales</taxon>
        <taxon>Sphingobacteriaceae</taxon>
        <taxon>Mucilaginibacter</taxon>
    </lineage>
</organism>
<dbReference type="EMBL" id="JBHTIA010000024">
    <property type="protein sequence ID" value="MFD0767157.1"/>
    <property type="molecule type" value="Genomic_DNA"/>
</dbReference>
<dbReference type="PROSITE" id="PS51257">
    <property type="entry name" value="PROKAR_LIPOPROTEIN"/>
    <property type="match status" value="1"/>
</dbReference>
<evidence type="ECO:0000313" key="7">
    <source>
        <dbReference type="EMBL" id="MFD0767157.1"/>
    </source>
</evidence>
<keyword evidence="8" id="KW-1185">Reference proteome</keyword>
<name>A0ABW2ZLW7_9SPHI</name>
<comment type="caution">
    <text evidence="7">The sequence shown here is derived from an EMBL/GenBank/DDBJ whole genome shotgun (WGS) entry which is preliminary data.</text>
</comment>
<evidence type="ECO:0000256" key="3">
    <source>
        <dbReference type="ARBA" id="ARBA00022759"/>
    </source>
</evidence>
<dbReference type="RefSeq" id="WP_377145689.1">
    <property type="nucleotide sequence ID" value="NZ_JBHTIA010000024.1"/>
</dbReference>
<keyword evidence="2" id="KW-0479">Metal-binding</keyword>
<evidence type="ECO:0000256" key="2">
    <source>
        <dbReference type="ARBA" id="ARBA00022723"/>
    </source>
</evidence>
<evidence type="ECO:0000256" key="6">
    <source>
        <dbReference type="ARBA" id="ARBA00023180"/>
    </source>
</evidence>
<dbReference type="CDD" id="cd11010">
    <property type="entry name" value="S1-P1_nuclease"/>
    <property type="match status" value="1"/>
</dbReference>
<keyword evidence="1" id="KW-0540">Nuclease</keyword>
<evidence type="ECO:0000256" key="5">
    <source>
        <dbReference type="ARBA" id="ARBA00023157"/>
    </source>
</evidence>
<keyword evidence="4" id="KW-0378">Hydrolase</keyword>
<dbReference type="Pfam" id="PF02265">
    <property type="entry name" value="S1-P1_nuclease"/>
    <property type="match status" value="1"/>
</dbReference>
<evidence type="ECO:0000313" key="8">
    <source>
        <dbReference type="Proteomes" id="UP001597073"/>
    </source>
</evidence>
<dbReference type="PANTHER" id="PTHR33146:SF26">
    <property type="entry name" value="ENDONUCLEASE 4"/>
    <property type="match status" value="1"/>
</dbReference>
<gene>
    <name evidence="7" type="ORF">ACFQZI_20045</name>
</gene>
<dbReference type="PANTHER" id="PTHR33146">
    <property type="entry name" value="ENDONUCLEASE 4"/>
    <property type="match status" value="1"/>
</dbReference>
<keyword evidence="5" id="KW-1015">Disulfide bond</keyword>
<keyword evidence="3" id="KW-0255">Endonuclease</keyword>
<keyword evidence="6" id="KW-0325">Glycoprotein</keyword>
<sequence length="372" mass="40916">MIRKIFFAALALAGASCLISWGYKGHRAIATIAQNHLTSNTAYVVSAYLKGEAMADVATWADENKDQKTAAWHYLNLPLGLSYDVFKKQVTQSDNNVYTAILKTEASLKDKNLSADEKNAALKYLIHLIGDAHQPMHVSRKEDKGGNTIQLRFDNKGTNLHSLWDSKLIDREGLSEADIVKNYDVATAAQIKQWQSDSPMEWLWESYQISTELYKMAKPGQTIDDAYYQKYIQVIHKRVDQAGIRLAGELNKLFNSTTAPAPVQSTDLAKTLENNATKGIVIGNVPLKDVANFVGKTVSVSGKVFSSKDIGSMVLVNLGAAYPNQLLTVALKGKAKEVSSTLADKTISVTGEVIDYKGKPEIIITDPAQIKY</sequence>
<evidence type="ECO:0000256" key="1">
    <source>
        <dbReference type="ARBA" id="ARBA00022722"/>
    </source>
</evidence>
<protein>
    <submittedName>
        <fullName evidence="7">S1/P1 nuclease</fullName>
    </submittedName>
</protein>
<dbReference type="InterPro" id="IPR008947">
    <property type="entry name" value="PLipase_C/P1_nuclease_dom_sf"/>
</dbReference>
<accession>A0ABW2ZLW7</accession>
<dbReference type="Proteomes" id="UP001597073">
    <property type="component" value="Unassembled WGS sequence"/>
</dbReference>
<dbReference type="InterPro" id="IPR003154">
    <property type="entry name" value="S1/P1nuclease"/>
</dbReference>
<proteinExistence type="predicted"/>
<dbReference type="SUPFAM" id="SSF48537">
    <property type="entry name" value="Phospholipase C/P1 nuclease"/>
    <property type="match status" value="1"/>
</dbReference>